<evidence type="ECO:0000313" key="3">
    <source>
        <dbReference type="WBParaSite" id="PTRK_0000825100.1"/>
    </source>
</evidence>
<keyword evidence="2" id="KW-1185">Reference proteome</keyword>
<feature type="compositionally biased region" description="Low complexity" evidence="1">
    <location>
        <begin position="394"/>
        <end position="414"/>
    </location>
</feature>
<accession>A0A0N4ZJN0</accession>
<feature type="compositionally biased region" description="Low complexity" evidence="1">
    <location>
        <begin position="512"/>
        <end position="526"/>
    </location>
</feature>
<feature type="compositionally biased region" description="Low complexity" evidence="1">
    <location>
        <begin position="358"/>
        <end position="380"/>
    </location>
</feature>
<organism evidence="2 3">
    <name type="scientific">Parastrongyloides trichosuri</name>
    <name type="common">Possum-specific nematode worm</name>
    <dbReference type="NCBI Taxonomy" id="131310"/>
    <lineage>
        <taxon>Eukaryota</taxon>
        <taxon>Metazoa</taxon>
        <taxon>Ecdysozoa</taxon>
        <taxon>Nematoda</taxon>
        <taxon>Chromadorea</taxon>
        <taxon>Rhabditida</taxon>
        <taxon>Tylenchina</taxon>
        <taxon>Panagrolaimomorpha</taxon>
        <taxon>Strongyloidoidea</taxon>
        <taxon>Strongyloididae</taxon>
        <taxon>Parastrongyloides</taxon>
    </lineage>
</organism>
<dbReference type="WBParaSite" id="PTRK_0000825100.1">
    <property type="protein sequence ID" value="PTRK_0000825100.1"/>
    <property type="gene ID" value="PTRK_0000825100"/>
</dbReference>
<evidence type="ECO:0000313" key="2">
    <source>
        <dbReference type="Proteomes" id="UP000038045"/>
    </source>
</evidence>
<proteinExistence type="predicted"/>
<protein>
    <submittedName>
        <fullName evidence="3">LigA</fullName>
    </submittedName>
</protein>
<feature type="compositionally biased region" description="Basic and acidic residues" evidence="1">
    <location>
        <begin position="422"/>
        <end position="446"/>
    </location>
</feature>
<sequence length="526" mass="58482">MRHDVDDVGLLVQVDHQAQRLAMSAPRRQLVGADGEDAPVRGPDQQLVRRIGGDQEAQLVAFLELQLGGIVDLALGGADPAAIRQDDSDRFARDEGFRRDEGRGVDRLADHGATRRDQGLAYRLQLLTDGLPLLGLGRRQRLQRSKFFRQLLEFLLDRHFFETGQLTQAGVENEVGLKLAQSEGRDQRRLGLLFLADDADDFVQVQEDDAKAFQQVQALLDAGDAPLAAAVQHHAAVIQEGPQALLQTHDARRAGGVQHVHVDGEAHLEIGQLEQAFHQHFRLDGAVLRFEDQADVLRRLVAHVAQQGRLLVLDQVGQGLDQARLLHLVRHLGARRRGPSHRRPESPPGFPPRRRRSGNPVPARSASGRPSSRPAAPAATGRRRSVRPHYAAGSRSPCPRRCPTTRWPAGWGSPPAGPPALRPDRHRWGESRPRPDRCRPAAERRRASACTPYNASQQHYRRRYSRNCPARRQADSALRNPAPDVPEHHRSTHRRAGDSRPSPRRRPWRICARPPAGSAASGAWRT</sequence>
<evidence type="ECO:0000256" key="1">
    <source>
        <dbReference type="SAM" id="MobiDB-lite"/>
    </source>
</evidence>
<dbReference type="AlphaFoldDB" id="A0A0N4ZJN0"/>
<name>A0A0N4ZJN0_PARTI</name>
<reference evidence="3" key="1">
    <citation type="submission" date="2017-02" db="UniProtKB">
        <authorList>
            <consortium name="WormBaseParasite"/>
        </authorList>
    </citation>
    <scope>IDENTIFICATION</scope>
</reference>
<feature type="region of interest" description="Disordered" evidence="1">
    <location>
        <begin position="334"/>
        <end position="526"/>
    </location>
</feature>
<dbReference type="Proteomes" id="UP000038045">
    <property type="component" value="Unplaced"/>
</dbReference>